<comment type="caution">
    <text evidence="1">The sequence shown here is derived from an EMBL/GenBank/DDBJ whole genome shotgun (WGS) entry which is preliminary data.</text>
</comment>
<evidence type="ECO:0000313" key="1">
    <source>
        <dbReference type="EMBL" id="MEP1060457.1"/>
    </source>
</evidence>
<dbReference type="RefSeq" id="WP_190452451.1">
    <property type="nucleotide sequence ID" value="NZ_JAMPLM010000018.1"/>
</dbReference>
<dbReference type="EMBL" id="JAMPLM010000018">
    <property type="protein sequence ID" value="MEP1060457.1"/>
    <property type="molecule type" value="Genomic_DNA"/>
</dbReference>
<sequence>MQEPQGFDEYQAICDWLESQLGVKANYKTVHQLVHYWLQAAPQVPRPVSIEQPAEQMETYKKTSLRT</sequence>
<proteinExistence type="predicted"/>
<dbReference type="Proteomes" id="UP001476950">
    <property type="component" value="Unassembled WGS sequence"/>
</dbReference>
<name>A0ABV0KMI8_9CYAN</name>
<organism evidence="1 2">
    <name type="scientific">Stenomitos frigidus AS-A4</name>
    <dbReference type="NCBI Taxonomy" id="2933935"/>
    <lineage>
        <taxon>Bacteria</taxon>
        <taxon>Bacillati</taxon>
        <taxon>Cyanobacteriota</taxon>
        <taxon>Cyanophyceae</taxon>
        <taxon>Leptolyngbyales</taxon>
        <taxon>Leptolyngbyaceae</taxon>
        <taxon>Stenomitos</taxon>
    </lineage>
</organism>
<keyword evidence="2" id="KW-1185">Reference proteome</keyword>
<accession>A0ABV0KMI8</accession>
<reference evidence="1 2" key="1">
    <citation type="submission" date="2022-04" db="EMBL/GenBank/DDBJ databases">
        <title>Positive selection, recombination, and allopatry shape intraspecific diversity of widespread and dominant cyanobacteria.</title>
        <authorList>
            <person name="Wei J."/>
            <person name="Shu W."/>
            <person name="Hu C."/>
        </authorList>
    </citation>
    <scope>NUCLEOTIDE SEQUENCE [LARGE SCALE GENOMIC DNA]</scope>
    <source>
        <strain evidence="1 2">AS-A4</strain>
    </source>
</reference>
<gene>
    <name evidence="1" type="ORF">NDI38_18660</name>
</gene>
<evidence type="ECO:0000313" key="2">
    <source>
        <dbReference type="Proteomes" id="UP001476950"/>
    </source>
</evidence>
<protein>
    <submittedName>
        <fullName evidence="1">Winged helix-turn-helix domain-containing protein</fullName>
    </submittedName>
</protein>